<comment type="cofactor">
    <cofactor evidence="2 16">
        <name>[4Fe-4S] cluster</name>
        <dbReference type="ChEBI" id="CHEBI:49883"/>
    </cofactor>
</comment>
<dbReference type="NCBIfam" id="NF010120">
    <property type="entry name" value="PRK13596.1"/>
    <property type="match status" value="1"/>
</dbReference>
<evidence type="ECO:0000256" key="3">
    <source>
        <dbReference type="ARBA" id="ARBA00007523"/>
    </source>
</evidence>
<keyword evidence="8 16" id="KW-0874">Quinone</keyword>
<keyword evidence="10" id="KW-1278">Translocase</keyword>
<evidence type="ECO:0000259" key="17">
    <source>
        <dbReference type="SMART" id="SM00928"/>
    </source>
</evidence>
<evidence type="ECO:0000256" key="1">
    <source>
        <dbReference type="ARBA" id="ARBA00001917"/>
    </source>
</evidence>
<evidence type="ECO:0000256" key="7">
    <source>
        <dbReference type="ARBA" id="ARBA00022643"/>
    </source>
</evidence>
<dbReference type="SUPFAM" id="SSF142984">
    <property type="entry name" value="Nqo1 middle domain-like"/>
    <property type="match status" value="1"/>
</dbReference>
<dbReference type="InterPro" id="IPR037207">
    <property type="entry name" value="Nuop51_4Fe4S-bd_sf"/>
</dbReference>
<comment type="catalytic activity">
    <reaction evidence="15 16">
        <text>a quinone + NADH + 5 H(+)(in) = a quinol + NAD(+) + 4 H(+)(out)</text>
        <dbReference type="Rhea" id="RHEA:57888"/>
        <dbReference type="ChEBI" id="CHEBI:15378"/>
        <dbReference type="ChEBI" id="CHEBI:24646"/>
        <dbReference type="ChEBI" id="CHEBI:57540"/>
        <dbReference type="ChEBI" id="CHEBI:57945"/>
        <dbReference type="ChEBI" id="CHEBI:132124"/>
    </reaction>
</comment>
<dbReference type="GO" id="GO:0046872">
    <property type="term" value="F:metal ion binding"/>
    <property type="evidence" value="ECO:0007669"/>
    <property type="project" value="UniProtKB-KW"/>
</dbReference>
<dbReference type="FunFam" id="3.40.50.11540:FF:000001">
    <property type="entry name" value="NADH dehydrogenase [ubiquinone] flavoprotein 1, mitochondrial"/>
    <property type="match status" value="1"/>
</dbReference>
<feature type="domain" description="NADH-ubiquinone oxidoreductase 51kDa subunit iron-sulphur binding" evidence="17">
    <location>
        <begin position="329"/>
        <end position="374"/>
    </location>
</feature>
<dbReference type="SMART" id="SM00928">
    <property type="entry name" value="NADH_4Fe-4S"/>
    <property type="match status" value="1"/>
</dbReference>
<evidence type="ECO:0000256" key="16">
    <source>
        <dbReference type="RuleBase" id="RU364066"/>
    </source>
</evidence>
<dbReference type="RefSeq" id="WP_017365914.1">
    <property type="nucleotide sequence ID" value="NZ_CP079097.1"/>
</dbReference>
<dbReference type="GO" id="GO:0008137">
    <property type="term" value="F:NADH dehydrogenase (ubiquinone) activity"/>
    <property type="evidence" value="ECO:0007669"/>
    <property type="project" value="InterPro"/>
</dbReference>
<dbReference type="Pfam" id="PF10531">
    <property type="entry name" value="SLBB"/>
    <property type="match status" value="1"/>
</dbReference>
<keyword evidence="5 16" id="KW-0004">4Fe-4S</keyword>
<reference evidence="18" key="1">
    <citation type="submission" date="2023-03" db="EMBL/GenBank/DDBJ databases">
        <authorList>
            <person name="Pearce D."/>
        </authorList>
    </citation>
    <scope>NUCLEOTIDE SEQUENCE</scope>
    <source>
        <strain evidence="18">Mc</strain>
    </source>
</reference>
<name>A0AA35UTF9_METCP</name>
<dbReference type="PANTHER" id="PTHR43578">
    <property type="entry name" value="NADH-QUINONE OXIDOREDUCTASE SUBUNIT F"/>
    <property type="match status" value="1"/>
</dbReference>
<dbReference type="EC" id="7.1.1.-" evidence="16"/>
<evidence type="ECO:0000256" key="10">
    <source>
        <dbReference type="ARBA" id="ARBA00022967"/>
    </source>
</evidence>
<evidence type="ECO:0000256" key="12">
    <source>
        <dbReference type="ARBA" id="ARBA00023014"/>
    </source>
</evidence>
<dbReference type="GO" id="GO:0048038">
    <property type="term" value="F:quinone binding"/>
    <property type="evidence" value="ECO:0007669"/>
    <property type="project" value="UniProtKB-KW"/>
</dbReference>
<evidence type="ECO:0000256" key="8">
    <source>
        <dbReference type="ARBA" id="ARBA00022719"/>
    </source>
</evidence>
<organism evidence="18 19">
    <name type="scientific">Methylococcus capsulatus</name>
    <dbReference type="NCBI Taxonomy" id="414"/>
    <lineage>
        <taxon>Bacteria</taxon>
        <taxon>Pseudomonadati</taxon>
        <taxon>Pseudomonadota</taxon>
        <taxon>Gammaproteobacteria</taxon>
        <taxon>Methylococcales</taxon>
        <taxon>Methylococcaceae</taxon>
        <taxon>Methylococcus</taxon>
    </lineage>
</organism>
<evidence type="ECO:0000256" key="5">
    <source>
        <dbReference type="ARBA" id="ARBA00022485"/>
    </source>
</evidence>
<dbReference type="Pfam" id="PF01512">
    <property type="entry name" value="Complex1_51K"/>
    <property type="match status" value="1"/>
</dbReference>
<keyword evidence="7 16" id="KW-0288">FMN</keyword>
<dbReference type="InterPro" id="IPR011537">
    <property type="entry name" value="NADH-UbQ_OxRdtase_suF"/>
</dbReference>
<sequence length="427" mass="46287">MDKPLTRNIKSDGSTVTLAEYLASGGYEGLKKTLAEFAPLDVQQRVKDSGLRGRGGAGFPTGLKWSFVPMGEDAPRTKYLVVNGDEMEPGAFKDRLLLEGDPHQLIEGVVIAAYAIQANIAYVFLRGEYRLAAARLRQAIAEAEAQGLLGEGILGSGFSLDLRLHTSAGRYICGEETALLNSLEGKRANPRAKPPFPQVSGLFGKPTIVNNVETLCNLPHILRNGVEWYKGLSRTGEPGTKIYGVSGRVRSPGAWELPMGTTAREIIEEHAGGMRDGYRLKGYLPGGASTDFLLPEHLDIPMDYGSIGKAGSRLGTGTMILLDDKTCPVQMVLNLERFFAQESCGWCTPCRDGLPWTVSLLEGLIEGRGRPEDLATLERLCGLLGPGNTFCALAPGAMEPLQSALKYFRADFERYLQPQTTRGGMYA</sequence>
<dbReference type="FunFam" id="1.20.1440.230:FF:000002">
    <property type="entry name" value="NADH-quinone oxidoreductase subunit F"/>
    <property type="match status" value="1"/>
</dbReference>
<dbReference type="NCBIfam" id="TIGR01959">
    <property type="entry name" value="nuoF_fam"/>
    <property type="match status" value="1"/>
</dbReference>
<evidence type="ECO:0000256" key="14">
    <source>
        <dbReference type="ARBA" id="ARBA00026021"/>
    </source>
</evidence>
<keyword evidence="12 16" id="KW-0411">Iron-sulfur</keyword>
<dbReference type="Gene3D" id="6.10.250.1450">
    <property type="match status" value="1"/>
</dbReference>
<dbReference type="GO" id="GO:0051539">
    <property type="term" value="F:4 iron, 4 sulfur cluster binding"/>
    <property type="evidence" value="ECO:0007669"/>
    <property type="project" value="UniProtKB-UniRule"/>
</dbReference>
<dbReference type="Proteomes" id="UP001158598">
    <property type="component" value="Chromosome"/>
</dbReference>
<dbReference type="InterPro" id="IPR037225">
    <property type="entry name" value="Nuo51_FMN-bd_sf"/>
</dbReference>
<proteinExistence type="inferred from homology"/>
<dbReference type="InterPro" id="IPR019575">
    <property type="entry name" value="Nuop51_4Fe4S-bd"/>
</dbReference>
<dbReference type="AlphaFoldDB" id="A0AA35UTF9"/>
<comment type="similarity">
    <text evidence="3 16">Belongs to the complex I 51 kDa subunit family.</text>
</comment>
<keyword evidence="11 16" id="KW-0408">Iron</keyword>
<dbReference type="Gene3D" id="3.40.50.11540">
    <property type="entry name" value="NADH-ubiquinone oxidoreductase 51kDa subunit"/>
    <property type="match status" value="1"/>
</dbReference>
<dbReference type="InterPro" id="IPR019554">
    <property type="entry name" value="Soluble_ligand-bd"/>
</dbReference>
<dbReference type="PROSITE" id="PS00645">
    <property type="entry name" value="COMPLEX1_51K_2"/>
    <property type="match status" value="1"/>
</dbReference>
<dbReference type="Pfam" id="PF10589">
    <property type="entry name" value="NADH_4Fe-4S"/>
    <property type="match status" value="1"/>
</dbReference>
<protein>
    <recommendedName>
        <fullName evidence="4 16">NADH-quinone oxidoreductase subunit F</fullName>
        <ecNumber evidence="16">7.1.1.-</ecNumber>
    </recommendedName>
</protein>
<dbReference type="GO" id="GO:0010181">
    <property type="term" value="F:FMN binding"/>
    <property type="evidence" value="ECO:0007669"/>
    <property type="project" value="InterPro"/>
</dbReference>
<dbReference type="InterPro" id="IPR001949">
    <property type="entry name" value="NADH-UbQ_OxRdtase_51kDa_CS"/>
</dbReference>
<accession>A0AA35UTF9</accession>
<dbReference type="SUPFAM" id="SSF142019">
    <property type="entry name" value="Nqo1 FMN-binding domain-like"/>
    <property type="match status" value="1"/>
</dbReference>
<evidence type="ECO:0000313" key="18">
    <source>
        <dbReference type="EMBL" id="CAI8891345.1"/>
    </source>
</evidence>
<dbReference type="EMBL" id="OX458332">
    <property type="protein sequence ID" value="CAI8891345.1"/>
    <property type="molecule type" value="Genomic_DNA"/>
</dbReference>
<evidence type="ECO:0000256" key="13">
    <source>
        <dbReference type="ARBA" id="ARBA00023027"/>
    </source>
</evidence>
<dbReference type="Gene3D" id="3.10.20.600">
    <property type="match status" value="1"/>
</dbReference>
<comment type="function">
    <text evidence="16">NDH-1 shuttles electrons from NADH, via FMN and iron-sulfur (Fe-S) centers, to quinones in the respiratory chain.</text>
</comment>
<dbReference type="SUPFAM" id="SSF140490">
    <property type="entry name" value="Nqo1C-terminal domain-like"/>
    <property type="match status" value="1"/>
</dbReference>
<comment type="cofactor">
    <cofactor evidence="1 16">
        <name>FMN</name>
        <dbReference type="ChEBI" id="CHEBI:58210"/>
    </cofactor>
</comment>
<evidence type="ECO:0000256" key="15">
    <source>
        <dbReference type="ARBA" id="ARBA00047712"/>
    </source>
</evidence>
<dbReference type="InterPro" id="IPR011538">
    <property type="entry name" value="Nuo51_FMN-bd"/>
</dbReference>
<comment type="subunit">
    <text evidence="14">Composed of 13 different subunits. Subunits NuoCD, E, F, and G constitute the peripheral sector of the complex.</text>
</comment>
<dbReference type="GO" id="GO:0051287">
    <property type="term" value="F:NAD binding"/>
    <property type="evidence" value="ECO:0007669"/>
    <property type="project" value="UniProtKB-UniRule"/>
</dbReference>
<evidence type="ECO:0000256" key="9">
    <source>
        <dbReference type="ARBA" id="ARBA00022723"/>
    </source>
</evidence>
<evidence type="ECO:0000256" key="2">
    <source>
        <dbReference type="ARBA" id="ARBA00001966"/>
    </source>
</evidence>
<dbReference type="Gene3D" id="1.20.1440.230">
    <property type="entry name" value="NADH-ubiquinone oxidoreductase 51kDa subunit, iron-sulphur binding domain"/>
    <property type="match status" value="1"/>
</dbReference>
<dbReference type="PANTHER" id="PTHR43578:SF3">
    <property type="entry name" value="NADH-QUINONE OXIDOREDUCTASE SUBUNIT F"/>
    <property type="match status" value="1"/>
</dbReference>
<evidence type="ECO:0000256" key="4">
    <source>
        <dbReference type="ARBA" id="ARBA00019901"/>
    </source>
</evidence>
<evidence type="ECO:0000256" key="6">
    <source>
        <dbReference type="ARBA" id="ARBA00022630"/>
    </source>
</evidence>
<evidence type="ECO:0000256" key="11">
    <source>
        <dbReference type="ARBA" id="ARBA00023004"/>
    </source>
</evidence>
<keyword evidence="6 16" id="KW-0285">Flavoprotein</keyword>
<keyword evidence="9 16" id="KW-0479">Metal-binding</keyword>
<dbReference type="FunFam" id="3.10.20.600:FF:000002">
    <property type="entry name" value="NADH-quinone oxidoreductase subunit F"/>
    <property type="match status" value="1"/>
</dbReference>
<keyword evidence="13 16" id="KW-0520">NAD</keyword>
<evidence type="ECO:0000313" key="19">
    <source>
        <dbReference type="Proteomes" id="UP001158598"/>
    </source>
</evidence>
<gene>
    <name evidence="18" type="primary">nuoF</name>
    <name evidence="18" type="ORF">MCNOR_3261</name>
</gene>